<organism evidence="3 4">
    <name type="scientific">Psilocybe cf. subviscida</name>
    <dbReference type="NCBI Taxonomy" id="2480587"/>
    <lineage>
        <taxon>Eukaryota</taxon>
        <taxon>Fungi</taxon>
        <taxon>Dikarya</taxon>
        <taxon>Basidiomycota</taxon>
        <taxon>Agaricomycotina</taxon>
        <taxon>Agaricomycetes</taxon>
        <taxon>Agaricomycetidae</taxon>
        <taxon>Agaricales</taxon>
        <taxon>Agaricineae</taxon>
        <taxon>Strophariaceae</taxon>
        <taxon>Psilocybe</taxon>
    </lineage>
</organism>
<accession>A0A8H5B331</accession>
<keyword evidence="2" id="KW-0472">Membrane</keyword>
<dbReference type="OrthoDB" id="2626017at2759"/>
<evidence type="ECO:0000256" key="2">
    <source>
        <dbReference type="SAM" id="Phobius"/>
    </source>
</evidence>
<name>A0A8H5B331_9AGAR</name>
<dbReference type="AlphaFoldDB" id="A0A8H5B331"/>
<keyword evidence="4" id="KW-1185">Reference proteome</keyword>
<gene>
    <name evidence="3" type="ORF">D9619_007201</name>
</gene>
<keyword evidence="2" id="KW-0812">Transmembrane</keyword>
<feature type="transmembrane region" description="Helical" evidence="2">
    <location>
        <begin position="68"/>
        <end position="86"/>
    </location>
</feature>
<reference evidence="3 4" key="1">
    <citation type="journal article" date="2020" name="ISME J.">
        <title>Uncovering the hidden diversity of litter-decomposition mechanisms in mushroom-forming fungi.</title>
        <authorList>
            <person name="Floudas D."/>
            <person name="Bentzer J."/>
            <person name="Ahren D."/>
            <person name="Johansson T."/>
            <person name="Persson P."/>
            <person name="Tunlid A."/>
        </authorList>
    </citation>
    <scope>NUCLEOTIDE SEQUENCE [LARGE SCALE GENOMIC DNA]</scope>
    <source>
        <strain evidence="3 4">CBS 101986</strain>
    </source>
</reference>
<feature type="compositionally biased region" description="Basic and acidic residues" evidence="1">
    <location>
        <begin position="169"/>
        <end position="181"/>
    </location>
</feature>
<sequence length="224" mass="23590">MWDPGAIAFGLALSRSLSSLAVRPLSLWKLMLRDGLNLYGAIVLAHLANVFFWFLIKPDDAADPIRTIVTSMTAVLTASMSLRIVLSVRGSLVRGGAFALSATASNSGMGNSSGGTGSRATTHVVGRRSGTGAHQMSIGNGQTYTLDELRTTGSAKVAGEWGVPSDGKSSVHDDDASDGKVDALGNPYPNGHHIVGVPPSPPNGIKVTIDREIDYDNQEARYRK</sequence>
<protein>
    <submittedName>
        <fullName evidence="3">Uncharacterized protein</fullName>
    </submittedName>
</protein>
<dbReference type="Proteomes" id="UP000567179">
    <property type="component" value="Unassembled WGS sequence"/>
</dbReference>
<keyword evidence="2" id="KW-1133">Transmembrane helix</keyword>
<evidence type="ECO:0000256" key="1">
    <source>
        <dbReference type="SAM" id="MobiDB-lite"/>
    </source>
</evidence>
<evidence type="ECO:0000313" key="3">
    <source>
        <dbReference type="EMBL" id="KAF5314827.1"/>
    </source>
</evidence>
<feature type="region of interest" description="Disordered" evidence="1">
    <location>
        <begin position="158"/>
        <end position="207"/>
    </location>
</feature>
<dbReference type="EMBL" id="JAACJJ010000043">
    <property type="protein sequence ID" value="KAF5314827.1"/>
    <property type="molecule type" value="Genomic_DNA"/>
</dbReference>
<proteinExistence type="predicted"/>
<comment type="caution">
    <text evidence="3">The sequence shown here is derived from an EMBL/GenBank/DDBJ whole genome shotgun (WGS) entry which is preliminary data.</text>
</comment>
<evidence type="ECO:0000313" key="4">
    <source>
        <dbReference type="Proteomes" id="UP000567179"/>
    </source>
</evidence>
<feature type="transmembrane region" description="Helical" evidence="2">
    <location>
        <begin position="37"/>
        <end position="56"/>
    </location>
</feature>